<evidence type="ECO:0008006" key="3">
    <source>
        <dbReference type="Google" id="ProtNLM"/>
    </source>
</evidence>
<keyword evidence="2" id="KW-1185">Reference proteome</keyword>
<dbReference type="AlphaFoldDB" id="A0A195FU77"/>
<organism evidence="1 2">
    <name type="scientific">Trachymyrmex septentrionalis</name>
    <dbReference type="NCBI Taxonomy" id="34720"/>
    <lineage>
        <taxon>Eukaryota</taxon>
        <taxon>Metazoa</taxon>
        <taxon>Ecdysozoa</taxon>
        <taxon>Arthropoda</taxon>
        <taxon>Hexapoda</taxon>
        <taxon>Insecta</taxon>
        <taxon>Pterygota</taxon>
        <taxon>Neoptera</taxon>
        <taxon>Endopterygota</taxon>
        <taxon>Hymenoptera</taxon>
        <taxon>Apocrita</taxon>
        <taxon>Aculeata</taxon>
        <taxon>Formicoidea</taxon>
        <taxon>Formicidae</taxon>
        <taxon>Myrmicinae</taxon>
        <taxon>Trachymyrmex</taxon>
    </lineage>
</organism>
<dbReference type="EMBL" id="KQ981272">
    <property type="protein sequence ID" value="KYN43847.1"/>
    <property type="molecule type" value="Genomic_DNA"/>
</dbReference>
<protein>
    <recommendedName>
        <fullName evidence="3">Histone-lysine N-methyltransferase SETMAR</fullName>
    </recommendedName>
</protein>
<dbReference type="Proteomes" id="UP000078541">
    <property type="component" value="Unassembled WGS sequence"/>
</dbReference>
<dbReference type="GO" id="GO:0003676">
    <property type="term" value="F:nucleic acid binding"/>
    <property type="evidence" value="ECO:0007669"/>
    <property type="project" value="InterPro"/>
</dbReference>
<accession>A0A195FU77</accession>
<evidence type="ECO:0000313" key="2">
    <source>
        <dbReference type="Proteomes" id="UP000078541"/>
    </source>
</evidence>
<evidence type="ECO:0000313" key="1">
    <source>
        <dbReference type="EMBL" id="KYN43847.1"/>
    </source>
</evidence>
<sequence length="83" mass="9817">MSQLIKIVYGDDCLFRTQVYESIHYIRIVHLIRISDNSWFLLHDDAPFHHRVALVNSFLAKNHIVMLNYSLYSPDICSFDFSI</sequence>
<dbReference type="Gene3D" id="3.30.420.10">
    <property type="entry name" value="Ribonuclease H-like superfamily/Ribonuclease H"/>
    <property type="match status" value="1"/>
</dbReference>
<dbReference type="InterPro" id="IPR036397">
    <property type="entry name" value="RNaseH_sf"/>
</dbReference>
<reference evidence="1 2" key="1">
    <citation type="submission" date="2016-03" db="EMBL/GenBank/DDBJ databases">
        <title>Trachymyrmex septentrionalis WGS genome.</title>
        <authorList>
            <person name="Nygaard S."/>
            <person name="Hu H."/>
            <person name="Boomsma J."/>
            <person name="Zhang G."/>
        </authorList>
    </citation>
    <scope>NUCLEOTIDE SEQUENCE [LARGE SCALE GENOMIC DNA]</scope>
    <source>
        <strain evidence="1">Tsep2-gDNA-1</strain>
        <tissue evidence="1">Whole body</tissue>
    </source>
</reference>
<gene>
    <name evidence="1" type="ORF">ALC56_01717</name>
</gene>
<name>A0A195FU77_9HYME</name>
<proteinExistence type="predicted"/>